<evidence type="ECO:0000256" key="4">
    <source>
        <dbReference type="ARBA" id="ARBA00016743"/>
    </source>
</evidence>
<dbReference type="EMBL" id="JAKKFD010000037">
    <property type="protein sequence ID" value="MCG5445419.1"/>
    <property type="molecule type" value="Genomic_DNA"/>
</dbReference>
<dbReference type="Pfam" id="PF18563">
    <property type="entry name" value="TubC_N"/>
    <property type="match status" value="1"/>
</dbReference>
<dbReference type="Pfam" id="PF00501">
    <property type="entry name" value="AMP-binding"/>
    <property type="match status" value="1"/>
</dbReference>
<dbReference type="InterPro" id="IPR044894">
    <property type="entry name" value="TubC_N_sf"/>
</dbReference>
<dbReference type="RefSeq" id="WP_238680401.1">
    <property type="nucleotide sequence ID" value="NZ_JAKKFD010000037.1"/>
</dbReference>
<dbReference type="InterPro" id="IPR010071">
    <property type="entry name" value="AA_adenyl_dom"/>
</dbReference>
<dbReference type="SMART" id="SM00823">
    <property type="entry name" value="PKS_PP"/>
    <property type="match status" value="1"/>
</dbReference>
<evidence type="ECO:0000256" key="8">
    <source>
        <dbReference type="ARBA" id="ARBA00022737"/>
    </source>
</evidence>
<dbReference type="Pfam" id="PF00550">
    <property type="entry name" value="PP-binding"/>
    <property type="match status" value="1"/>
</dbReference>
<sequence length="1507" mass="163830">MAQHLLTALADKGIRLRLTDGGLEVIAPPGALTPELRDALKQRRDEVIHFLRTGRDAEPEALVPAPADRHEPFPLTDIQHAYWIGRTSAVDLGGVATHLYFELDGRDLDHGRLTAALRKVIARHDMLRSVVRPDGRQRVLTDLPDYEIELTDLRHLDAAGAQARIEDIRAGMDHQIRPASRWPLFDIRAARVTETNLHLFVSFDILILDGLSMYLVFEEWRRFYEDPDLVLAPLELSYRDYVQHEERQRQSPQYAADEAYWLERVPALPAAPQLPLAKQPAQIERTRFTRREAVLDAEKWNAIKSSATRHGATPSAVLMTVFADVLRQWSAQPDLTLNLTLFNRPAVHPEINGVVGDFTSLTMLAVEGEQGSTFAGRLAVLQRRLMRDLEHMSYSGVRAQREHAKATGRSSSTMPIVFTSALVLGGTGDDPSVNIRFFGDRVYGITQTPQVWLDHQVAEERGQLVFNWDTVEELFPAGLLDDMFGAYLGALERLAADPAAWTAPAILAALPEWQQRERTAVNDTAAPVDGRTLCGLVTEQALRTPDAVAVIADEISYTYRETVEAANRLAHRLSGLGAQTGALVAVVLPKGFEQVAAVLGVTLSGAAYLPIDPSWPEARRVQLLESGSVRIVVTSPALRDGESWPQGVELATFADLEVRSAPVEPPTTAPSTGDLAYVIYTSGSSGRPKGVMIDHRGAVNTVVDINRRFRVSPEDRTLALSALSFDLSVYDIFGPLAVGGAIVMPAPGHTADPAHWSSLIERHRVTVWNSVPALMSAWLDARTQAAAPLRLALLSGDWIPVSLPGQLRAQVPGIEVISLGGATEASIWSIYFPVGAVDPAWPSIPYGKPLTNQTMHVYGPDWSPRPVWVTGEICIGGIGVALGYFGDPERTAERFVSHPVTGERLYRTGDLGRYLPSGDIEFLGRADSQVKINGYRIEQGEIVAALRRQPGVAEAVVHVDTNPTTGHRHLVAHVVSAQESAGRAGAADRRSVLDAAAAELRAAETELAGDLADYHRMLEALEELSGTVIAHTVARLDAFGSGTATVDGIIADSGIKLGYAGLLRRWLGVLVEDGLLAPGGRPDEFRVVRGLDSAELSARLKHEWEAVPVTRPAHRVLANYFARCMDNQVEMLRGEVSPLQLLLPGGDWTTAEALYAGNPVARLQNRVAAAAVKAAVSGADGRTMRVLEVGGGTGATTAHVLAAVAGSSVHYTFTDVSTYFTQRAKESFAEYGFVDYGVLDIDRDPAVQGFPPASADVIIAANVMHDAKDIKRSLQELGGVLATDGVAVLIEGTANRRQQMVTVGFIEGLAQGRAEERLPLLTIPEWRAVARDTVLDDLTTVPEDADTPYRQHVLIARATSQRAGTVPRAGVDPAVLRVQLETLLPEYMVPRHIMVVDAFPLTANGKVDVSALPSVWLAAGTDDQVSPRGAAEEKLFRIWAEVLKRDDFGVTDDFFELGGDSLHAVNILGRLRDEFGLDDDGDEGLEMLFDNPTIAELAEALTPADDQ</sequence>
<dbReference type="CDD" id="cd02440">
    <property type="entry name" value="AdoMet_MTases"/>
    <property type="match status" value="1"/>
</dbReference>
<dbReference type="InterPro" id="IPR013217">
    <property type="entry name" value="Methyltransf_12"/>
</dbReference>
<dbReference type="PROSITE" id="PS00012">
    <property type="entry name" value="PHOSPHOPANTETHEINE"/>
    <property type="match status" value="1"/>
</dbReference>
<dbReference type="PROSITE" id="PS00455">
    <property type="entry name" value="AMP_BINDING"/>
    <property type="match status" value="1"/>
</dbReference>
<dbReference type="PANTHER" id="PTHR45527:SF10">
    <property type="entry name" value="PYOCHELIN SYNTHASE PCHF"/>
    <property type="match status" value="1"/>
</dbReference>
<dbReference type="Gene3D" id="1.10.1200.10">
    <property type="entry name" value="ACP-like"/>
    <property type="match status" value="1"/>
</dbReference>
<dbReference type="Pfam" id="PF08242">
    <property type="entry name" value="Methyltransf_12"/>
    <property type="match status" value="1"/>
</dbReference>
<evidence type="ECO:0000256" key="7">
    <source>
        <dbReference type="ARBA" id="ARBA00022598"/>
    </source>
</evidence>
<comment type="similarity">
    <text evidence="3">Belongs to the ATP-dependent AMP-binding enzyme family. MbtB subfamily.</text>
</comment>
<dbReference type="CDD" id="cd19535">
    <property type="entry name" value="Cyc_NRPS"/>
    <property type="match status" value="1"/>
</dbReference>
<dbReference type="InterPro" id="IPR045851">
    <property type="entry name" value="AMP-bd_C_sf"/>
</dbReference>
<proteinExistence type="inferred from homology"/>
<evidence type="ECO:0000256" key="2">
    <source>
        <dbReference type="ARBA" id="ARBA00005102"/>
    </source>
</evidence>
<dbReference type="Gene3D" id="3.40.50.150">
    <property type="entry name" value="Vaccinia Virus protein VP39"/>
    <property type="match status" value="1"/>
</dbReference>
<dbReference type="SUPFAM" id="SSF56801">
    <property type="entry name" value="Acetyl-CoA synthetase-like"/>
    <property type="match status" value="1"/>
</dbReference>
<dbReference type="InterPro" id="IPR057737">
    <property type="entry name" value="Condensation_MtbB-like"/>
</dbReference>
<evidence type="ECO:0000313" key="12">
    <source>
        <dbReference type="Proteomes" id="UP001201629"/>
    </source>
</evidence>
<dbReference type="SUPFAM" id="SSF53335">
    <property type="entry name" value="S-adenosyl-L-methionine-dependent methyltransferases"/>
    <property type="match status" value="1"/>
</dbReference>
<dbReference type="InterPro" id="IPR020806">
    <property type="entry name" value="PKS_PP-bd"/>
</dbReference>
<comment type="pathway">
    <text evidence="2">Siderophore biosynthesis; mycobactin biosynthesis.</text>
</comment>
<name>A0ABS9N644_9ACTN</name>
<accession>A0ABS9N644</accession>
<keyword evidence="8" id="KW-0677">Repeat</keyword>
<dbReference type="SUPFAM" id="SSF52777">
    <property type="entry name" value="CoA-dependent acyltransferases"/>
    <property type="match status" value="2"/>
</dbReference>
<dbReference type="InterPro" id="IPR023213">
    <property type="entry name" value="CAT-like_dom_sf"/>
</dbReference>
<evidence type="ECO:0000256" key="6">
    <source>
        <dbReference type="ARBA" id="ARBA00022553"/>
    </source>
</evidence>
<dbReference type="Gene3D" id="1.10.10.1830">
    <property type="entry name" value="Non-ribosomal peptide synthase, adenylation domain"/>
    <property type="match status" value="1"/>
</dbReference>
<dbReference type="NCBIfam" id="TIGR01733">
    <property type="entry name" value="AA-adenyl-dom"/>
    <property type="match status" value="1"/>
</dbReference>
<keyword evidence="6" id="KW-0597">Phosphoprotein</keyword>
<gene>
    <name evidence="11" type="ORF">NIE79_003869</name>
</gene>
<dbReference type="Gene3D" id="3.40.50.980">
    <property type="match status" value="2"/>
</dbReference>
<protein>
    <recommendedName>
        <fullName evidence="4">Phenyloxazoline synthase MbtB</fullName>
    </recommendedName>
    <alternativeName>
        <fullName evidence="9">Mycobactin synthetase protein B</fullName>
    </alternativeName>
</protein>
<dbReference type="PANTHER" id="PTHR45527">
    <property type="entry name" value="NONRIBOSOMAL PEPTIDE SYNTHETASE"/>
    <property type="match status" value="1"/>
</dbReference>
<dbReference type="InterPro" id="IPR006162">
    <property type="entry name" value="Ppantetheine_attach_site"/>
</dbReference>
<evidence type="ECO:0000256" key="1">
    <source>
        <dbReference type="ARBA" id="ARBA00001957"/>
    </source>
</evidence>
<evidence type="ECO:0000256" key="3">
    <source>
        <dbReference type="ARBA" id="ARBA00007380"/>
    </source>
</evidence>
<dbReference type="InterPro" id="IPR041464">
    <property type="entry name" value="TubC_N"/>
</dbReference>
<feature type="domain" description="Carrier" evidence="10">
    <location>
        <begin position="1426"/>
        <end position="1505"/>
    </location>
</feature>
<evidence type="ECO:0000256" key="5">
    <source>
        <dbReference type="ARBA" id="ARBA00022450"/>
    </source>
</evidence>
<dbReference type="SUPFAM" id="SSF47336">
    <property type="entry name" value="ACP-like"/>
    <property type="match status" value="1"/>
</dbReference>
<reference evidence="11 12" key="1">
    <citation type="submission" date="2022-01" db="EMBL/GenBank/DDBJ databases">
        <authorList>
            <person name="Riesco R."/>
            <person name="Trujillo M.E."/>
        </authorList>
    </citation>
    <scope>NUCLEOTIDE SEQUENCE [LARGE SCALE GENOMIC DNA]</scope>
    <source>
        <strain evidence="11 12">NIE79</strain>
    </source>
</reference>
<evidence type="ECO:0000259" key="10">
    <source>
        <dbReference type="PROSITE" id="PS50075"/>
    </source>
</evidence>
<dbReference type="InterPro" id="IPR009081">
    <property type="entry name" value="PP-bd_ACP"/>
</dbReference>
<keyword evidence="7" id="KW-0436">Ligase</keyword>
<dbReference type="Gene3D" id="3.30.300.30">
    <property type="match status" value="2"/>
</dbReference>
<dbReference type="PROSITE" id="PS50075">
    <property type="entry name" value="CARRIER"/>
    <property type="match status" value="1"/>
</dbReference>
<dbReference type="Proteomes" id="UP001201629">
    <property type="component" value="Unassembled WGS sequence"/>
</dbReference>
<comment type="cofactor">
    <cofactor evidence="1">
        <name>pantetheine 4'-phosphate</name>
        <dbReference type="ChEBI" id="CHEBI:47942"/>
    </cofactor>
</comment>
<evidence type="ECO:0000313" key="11">
    <source>
        <dbReference type="EMBL" id="MCG5445419.1"/>
    </source>
</evidence>
<dbReference type="Gene3D" id="2.30.38.10">
    <property type="entry name" value="Luciferase, Domain 3"/>
    <property type="match status" value="1"/>
</dbReference>
<dbReference type="Gene3D" id="3.30.559.10">
    <property type="entry name" value="Chloramphenicol acetyltransferase-like domain"/>
    <property type="match status" value="1"/>
</dbReference>
<dbReference type="InterPro" id="IPR029063">
    <property type="entry name" value="SAM-dependent_MTases_sf"/>
</dbReference>
<keyword evidence="12" id="KW-1185">Reference proteome</keyword>
<comment type="caution">
    <text evidence="11">The sequence shown here is derived from an EMBL/GenBank/DDBJ whole genome shotgun (WGS) entry which is preliminary data.</text>
</comment>
<evidence type="ECO:0000256" key="9">
    <source>
        <dbReference type="ARBA" id="ARBA00033440"/>
    </source>
</evidence>
<dbReference type="Pfam" id="PF00668">
    <property type="entry name" value="Condensation"/>
    <property type="match status" value="1"/>
</dbReference>
<keyword evidence="5" id="KW-0596">Phosphopantetheine</keyword>
<dbReference type="Gene3D" id="3.30.559.30">
    <property type="entry name" value="Nonribosomal peptide synthetase, condensation domain"/>
    <property type="match status" value="1"/>
</dbReference>
<organism evidence="11 12">
    <name type="scientific">Micromonospora trifolii</name>
    <dbReference type="NCBI Taxonomy" id="2911208"/>
    <lineage>
        <taxon>Bacteria</taxon>
        <taxon>Bacillati</taxon>
        <taxon>Actinomycetota</taxon>
        <taxon>Actinomycetes</taxon>
        <taxon>Micromonosporales</taxon>
        <taxon>Micromonosporaceae</taxon>
        <taxon>Micromonospora</taxon>
    </lineage>
</organism>
<dbReference type="InterPro" id="IPR036736">
    <property type="entry name" value="ACP-like_sf"/>
</dbReference>
<dbReference type="InterPro" id="IPR020845">
    <property type="entry name" value="AMP-binding_CS"/>
</dbReference>
<dbReference type="InterPro" id="IPR000873">
    <property type="entry name" value="AMP-dep_synth/lig_dom"/>
</dbReference>
<dbReference type="InterPro" id="IPR001242">
    <property type="entry name" value="Condensation_dom"/>
</dbReference>